<reference evidence="2 3" key="1">
    <citation type="submission" date="2020-11" db="EMBL/GenBank/DDBJ databases">
        <title>Treponema Peruensis nv. sp., first commensal Treponema isolated from human feces.</title>
        <authorList>
            <person name="Belkhou C."/>
            <person name="Raes J."/>
        </authorList>
    </citation>
    <scope>NUCLEOTIDE SEQUENCE [LARGE SCALE GENOMIC DNA]</scope>
    <source>
        <strain evidence="2 3">RCC2812</strain>
    </source>
</reference>
<feature type="domain" description="DUF8052" evidence="1">
    <location>
        <begin position="5"/>
        <end position="160"/>
    </location>
</feature>
<dbReference type="EMBL" id="CP064936">
    <property type="protein sequence ID" value="QQA00758.1"/>
    <property type="molecule type" value="Genomic_DNA"/>
</dbReference>
<organism evidence="2 3">
    <name type="scientific">Treponema peruense</name>
    <dbReference type="NCBI Taxonomy" id="2787628"/>
    <lineage>
        <taxon>Bacteria</taxon>
        <taxon>Pseudomonadati</taxon>
        <taxon>Spirochaetota</taxon>
        <taxon>Spirochaetia</taxon>
        <taxon>Spirochaetales</taxon>
        <taxon>Treponemataceae</taxon>
        <taxon>Treponema</taxon>
    </lineage>
</organism>
<dbReference type="KEGG" id="tper:IWA51_10945"/>
<keyword evidence="3" id="KW-1185">Reference proteome</keyword>
<dbReference type="InterPro" id="IPR058365">
    <property type="entry name" value="DUF8052"/>
</dbReference>
<protein>
    <recommendedName>
        <fullName evidence="1">DUF8052 domain-containing protein</fullName>
    </recommendedName>
</protein>
<evidence type="ECO:0000259" key="1">
    <source>
        <dbReference type="Pfam" id="PF26226"/>
    </source>
</evidence>
<sequence>MKFTDYVELLVQRMEKYFDIEKNSVFFDRKYEIKAEFLKRETQTFIFKNNVMDFTESREICLVRKVQDINDIKCELEQVEHILKETVNPSRHHQSTIVTLVLVHDSVSKEMASLVKKFRFRKLYKMGFWGWSEGCAVLVDLNAGKVHSSVYAREKRKFFSPDMRLK</sequence>
<dbReference type="RefSeq" id="WP_198442449.1">
    <property type="nucleotide sequence ID" value="NZ_CBCSHE010000020.1"/>
</dbReference>
<name>A0A7T3RCS4_9SPIR</name>
<gene>
    <name evidence="2" type="ORF">IWA51_10945</name>
</gene>
<accession>A0A7T3RCS4</accession>
<evidence type="ECO:0000313" key="2">
    <source>
        <dbReference type="EMBL" id="QQA00758.1"/>
    </source>
</evidence>
<dbReference type="Proteomes" id="UP000595224">
    <property type="component" value="Chromosome"/>
</dbReference>
<dbReference type="AlphaFoldDB" id="A0A7T3RCS4"/>
<dbReference type="Pfam" id="PF26226">
    <property type="entry name" value="DUF8052"/>
    <property type="match status" value="1"/>
</dbReference>
<proteinExistence type="predicted"/>
<evidence type="ECO:0000313" key="3">
    <source>
        <dbReference type="Proteomes" id="UP000595224"/>
    </source>
</evidence>